<evidence type="ECO:0000313" key="3">
    <source>
        <dbReference type="Proteomes" id="UP000192917"/>
    </source>
</evidence>
<proteinExistence type="predicted"/>
<dbReference type="Pfam" id="PF21880">
    <property type="entry name" value="DUF6916"/>
    <property type="match status" value="1"/>
</dbReference>
<dbReference type="RefSeq" id="WP_085125688.1">
    <property type="nucleotide sequence ID" value="NZ_FWZX01000031.1"/>
</dbReference>
<dbReference type="InterPro" id="IPR054209">
    <property type="entry name" value="DUF6916"/>
</dbReference>
<name>A0A1Y6CRN9_9PROT</name>
<keyword evidence="3" id="KW-1185">Reference proteome</keyword>
<dbReference type="STRING" id="560819.SAMN05428998_13136"/>
<reference evidence="2 3" key="1">
    <citation type="submission" date="2017-04" db="EMBL/GenBank/DDBJ databases">
        <authorList>
            <person name="Afonso C.L."/>
            <person name="Miller P.J."/>
            <person name="Scott M.A."/>
            <person name="Spackman E."/>
            <person name="Goraichik I."/>
            <person name="Dimitrov K.M."/>
            <person name="Suarez D.L."/>
            <person name="Swayne D.E."/>
        </authorList>
    </citation>
    <scope>NUCLEOTIDE SEQUENCE [LARGE SCALE GENOMIC DNA]</scope>
    <source>
        <strain evidence="2 3">USBA 355</strain>
    </source>
</reference>
<sequence length="105" mass="11749">MMLGNLKVEQFKGREGERFALEGAGGKLELLLVEVKHTRRPIHAGATREPFILLFRGPPERPVPQNLYNLRDPRLGLIEGIFMVPVTMEQGGALGTGMFYEAIMQ</sequence>
<evidence type="ECO:0000259" key="1">
    <source>
        <dbReference type="Pfam" id="PF21880"/>
    </source>
</evidence>
<evidence type="ECO:0000313" key="2">
    <source>
        <dbReference type="EMBL" id="SMF72562.1"/>
    </source>
</evidence>
<accession>A0A1Y6CRN9</accession>
<gene>
    <name evidence="2" type="ORF">SAMN05428998_13136</name>
</gene>
<dbReference type="Proteomes" id="UP000192917">
    <property type="component" value="Unassembled WGS sequence"/>
</dbReference>
<feature type="domain" description="DUF6916" evidence="1">
    <location>
        <begin position="6"/>
        <end position="103"/>
    </location>
</feature>
<dbReference type="EMBL" id="FWZX01000031">
    <property type="protein sequence ID" value="SMF72562.1"/>
    <property type="molecule type" value="Genomic_DNA"/>
</dbReference>
<dbReference type="AlphaFoldDB" id="A0A1Y6CRN9"/>
<organism evidence="2 3">
    <name type="scientific">Tistlia consotensis USBA 355</name>
    <dbReference type="NCBI Taxonomy" id="560819"/>
    <lineage>
        <taxon>Bacteria</taxon>
        <taxon>Pseudomonadati</taxon>
        <taxon>Pseudomonadota</taxon>
        <taxon>Alphaproteobacteria</taxon>
        <taxon>Rhodospirillales</taxon>
        <taxon>Rhodovibrionaceae</taxon>
        <taxon>Tistlia</taxon>
    </lineage>
</organism>
<protein>
    <recommendedName>
        <fullName evidence="1">DUF6916 domain-containing protein</fullName>
    </recommendedName>
</protein>